<dbReference type="EC" id="3.6.1.9" evidence="4"/>
<keyword evidence="6" id="KW-1185">Reference proteome</keyword>
<evidence type="ECO:0000313" key="6">
    <source>
        <dbReference type="Proteomes" id="UP000660885"/>
    </source>
</evidence>
<evidence type="ECO:0000256" key="4">
    <source>
        <dbReference type="HAMAP-Rule" id="MF_00528"/>
    </source>
</evidence>
<dbReference type="InterPro" id="IPR029001">
    <property type="entry name" value="ITPase-like_fam"/>
</dbReference>
<dbReference type="Proteomes" id="UP000660885">
    <property type="component" value="Unassembled WGS sequence"/>
</dbReference>
<dbReference type="PIRSF" id="PIRSF006305">
    <property type="entry name" value="Maf"/>
    <property type="match status" value="1"/>
</dbReference>
<gene>
    <name evidence="5" type="ORF">JMJ56_08295</name>
</gene>
<keyword evidence="4" id="KW-0963">Cytoplasm</keyword>
<comment type="similarity">
    <text evidence="4">Belongs to the Maf family.</text>
</comment>
<evidence type="ECO:0000313" key="5">
    <source>
        <dbReference type="EMBL" id="MBL6078002.1"/>
    </source>
</evidence>
<dbReference type="EMBL" id="JAETWB010000002">
    <property type="protein sequence ID" value="MBL6078002.1"/>
    <property type="molecule type" value="Genomic_DNA"/>
</dbReference>
<evidence type="ECO:0000256" key="2">
    <source>
        <dbReference type="ARBA" id="ARBA00022801"/>
    </source>
</evidence>
<comment type="catalytic activity">
    <reaction evidence="4">
        <text>a ribonucleoside 5'-triphosphate + H2O = a ribonucleoside 5'-phosphate + diphosphate + H(+)</text>
        <dbReference type="Rhea" id="RHEA:23996"/>
        <dbReference type="ChEBI" id="CHEBI:15377"/>
        <dbReference type="ChEBI" id="CHEBI:15378"/>
        <dbReference type="ChEBI" id="CHEBI:33019"/>
        <dbReference type="ChEBI" id="CHEBI:58043"/>
        <dbReference type="ChEBI" id="CHEBI:61557"/>
        <dbReference type="EC" id="3.6.1.9"/>
    </reaction>
</comment>
<sequence length="203" mass="21828">MIQQEAPALVLATASAARRAVLAAAGLRFTAEAAAVDEAAIKESARAEGIPPGEAAMLLAEAKAQRIARRHPEALVIGADQLLVCEGRWFDKPPDMAAARAQLLALRGRPHELMTAMVCWRGGQRVWQHLARPRLTMREFSEEFLDAYLAAEGEAVLGSVGAYRLEGPGVQLFHAVEGEQSAILGLPLLPLLDFLRQHGVLLG</sequence>
<organism evidence="5 6">
    <name type="scientific">Belnapia arida</name>
    <dbReference type="NCBI Taxonomy" id="2804533"/>
    <lineage>
        <taxon>Bacteria</taxon>
        <taxon>Pseudomonadati</taxon>
        <taxon>Pseudomonadota</taxon>
        <taxon>Alphaproteobacteria</taxon>
        <taxon>Acetobacterales</taxon>
        <taxon>Roseomonadaceae</taxon>
        <taxon>Belnapia</taxon>
    </lineage>
</organism>
<dbReference type="Pfam" id="PF02545">
    <property type="entry name" value="Maf"/>
    <property type="match status" value="1"/>
</dbReference>
<keyword evidence="3 4" id="KW-0546">Nucleotide metabolism</keyword>
<protein>
    <recommendedName>
        <fullName evidence="4">Nucleoside triphosphate pyrophosphatase</fullName>
        <ecNumber evidence="4">3.6.1.9</ecNumber>
    </recommendedName>
    <alternativeName>
        <fullName evidence="4">Nucleotide pyrophosphatase</fullName>
        <shortName evidence="4">Nucleotide PPase</shortName>
    </alternativeName>
</protein>
<feature type="active site" description="Proton acceptor" evidence="4">
    <location>
        <position position="80"/>
    </location>
</feature>
<dbReference type="SUPFAM" id="SSF52972">
    <property type="entry name" value="ITPase-like"/>
    <property type="match status" value="1"/>
</dbReference>
<comment type="caution">
    <text evidence="4">Lacks conserved residue(s) required for the propagation of feature annotation.</text>
</comment>
<dbReference type="HAMAP" id="MF_00528">
    <property type="entry name" value="Maf"/>
    <property type="match status" value="1"/>
</dbReference>
<dbReference type="PANTHER" id="PTHR43213">
    <property type="entry name" value="BIFUNCTIONAL DTTP/UTP PYROPHOSPHATASE/METHYLTRANSFERASE PROTEIN-RELATED"/>
    <property type="match status" value="1"/>
</dbReference>
<accession>A0ABS1U001</accession>
<dbReference type="InterPro" id="IPR003697">
    <property type="entry name" value="Maf-like"/>
</dbReference>
<dbReference type="RefSeq" id="WP_202831154.1">
    <property type="nucleotide sequence ID" value="NZ_JAETWB010000002.1"/>
</dbReference>
<comment type="subcellular location">
    <subcellularLocation>
        <location evidence="4">Cytoplasm</location>
    </subcellularLocation>
</comment>
<evidence type="ECO:0000256" key="3">
    <source>
        <dbReference type="ARBA" id="ARBA00023080"/>
    </source>
</evidence>
<keyword evidence="2 4" id="KW-0378">Hydrolase</keyword>
<comment type="function">
    <text evidence="4">Nucleoside triphosphate pyrophosphatase. May have a dual role in cell division arrest and in preventing the incorporation of modified nucleotides into cellular nucleic acids.</text>
</comment>
<dbReference type="Gene3D" id="3.90.950.10">
    <property type="match status" value="1"/>
</dbReference>
<reference evidence="5 6" key="1">
    <citation type="submission" date="2021-01" db="EMBL/GenBank/DDBJ databases">
        <title>Belnapia mucosa sp. nov. and Belnapia arida sp. nov., isolated from the Tabernas Desert (Almeria, Spain).</title>
        <authorList>
            <person name="Molina-Menor E."/>
            <person name="Vidal-Verdu A."/>
            <person name="Calonge A."/>
            <person name="Satari L."/>
            <person name="Pereto J."/>
            <person name="Porcar M."/>
        </authorList>
    </citation>
    <scope>NUCLEOTIDE SEQUENCE [LARGE SCALE GENOMIC DNA]</scope>
    <source>
        <strain evidence="5 6">T18</strain>
    </source>
</reference>
<proteinExistence type="inferred from homology"/>
<evidence type="ECO:0000256" key="1">
    <source>
        <dbReference type="ARBA" id="ARBA00001968"/>
    </source>
</evidence>
<comment type="caution">
    <text evidence="5">The sequence shown here is derived from an EMBL/GenBank/DDBJ whole genome shotgun (WGS) entry which is preliminary data.</text>
</comment>
<comment type="catalytic activity">
    <reaction evidence="4">
        <text>a 2'-deoxyribonucleoside 5'-triphosphate + H2O = a 2'-deoxyribonucleoside 5'-phosphate + diphosphate + H(+)</text>
        <dbReference type="Rhea" id="RHEA:44644"/>
        <dbReference type="ChEBI" id="CHEBI:15377"/>
        <dbReference type="ChEBI" id="CHEBI:15378"/>
        <dbReference type="ChEBI" id="CHEBI:33019"/>
        <dbReference type="ChEBI" id="CHEBI:61560"/>
        <dbReference type="ChEBI" id="CHEBI:65317"/>
        <dbReference type="EC" id="3.6.1.9"/>
    </reaction>
</comment>
<dbReference type="PANTHER" id="PTHR43213:SF5">
    <property type="entry name" value="BIFUNCTIONAL DTTP_UTP PYROPHOSPHATASE_METHYLTRANSFERASE PROTEIN-RELATED"/>
    <property type="match status" value="1"/>
</dbReference>
<comment type="cofactor">
    <cofactor evidence="1 4">
        <name>a divalent metal cation</name>
        <dbReference type="ChEBI" id="CHEBI:60240"/>
    </cofactor>
</comment>
<name>A0ABS1U001_9PROT</name>